<name>A0A0S4TC79_CRYHO</name>
<dbReference type="PROSITE" id="PS50088">
    <property type="entry name" value="ANK_REPEAT"/>
    <property type="match status" value="2"/>
</dbReference>
<keyword evidence="2 4" id="KW-0040">ANK repeat</keyword>
<evidence type="ECO:0000259" key="5">
    <source>
        <dbReference type="PROSITE" id="PS51228"/>
    </source>
</evidence>
<dbReference type="PRINTS" id="PR00689">
    <property type="entry name" value="ACOABINDINGP"/>
</dbReference>
<reference evidence="7 8" key="3">
    <citation type="submission" date="2017-10" db="EMBL/GenBank/DDBJ databases">
        <title>Consistent, comparative and evidence-based genome annotation and re-annotation for the closely-related species, Cryptosporidium parvum, C. hominis and C. tyzzeri.</title>
        <authorList>
            <person name="Baptista R.P."/>
            <person name="Li Y."/>
            <person name="Sateriale A."/>
            <person name="Striepen B."/>
            <person name="Kissinger J.C."/>
        </authorList>
    </citation>
    <scope>NUCLEOTIDE SEQUENCE [LARGE SCALE GENOMIC DNA]</scope>
    <source>
        <strain evidence="7">30976</strain>
    </source>
</reference>
<dbReference type="EMBL" id="LN877947">
    <property type="protein sequence ID" value="CUV04057.1"/>
    <property type="molecule type" value="Genomic_DNA"/>
</dbReference>
<evidence type="ECO:0000256" key="3">
    <source>
        <dbReference type="ARBA" id="ARBA00023121"/>
    </source>
</evidence>
<keyword evidence="8" id="KW-1185">Reference proteome</keyword>
<dbReference type="GO" id="GO:0000062">
    <property type="term" value="F:fatty-acyl-CoA binding"/>
    <property type="evidence" value="ECO:0007669"/>
    <property type="project" value="InterPro"/>
</dbReference>
<dbReference type="VEuPathDB" id="CryptoDB:GY17_00001119"/>
<accession>A0A0S4TC79</accession>
<reference evidence="7 8" key="1">
    <citation type="submission" date="2014-11" db="EMBL/GenBank/DDBJ databases">
        <title>Comparative genomic analysis of Cryptosporidium hominis reveals occurrence of genetic recombination in virulent subtypes.</title>
        <authorList>
            <person name="Guo Y."/>
            <person name="Tang K."/>
            <person name="Frace M."/>
            <person name="Li N."/>
            <person name="Roellig D.M."/>
            <person name="Sammons S."/>
            <person name="Knipe K."/>
            <person name="Rowe L."/>
            <person name="Feng Y."/>
            <person name="Xiao L."/>
        </authorList>
    </citation>
    <scope>NUCLEOTIDE SEQUENCE [LARGE SCALE GENOMIC DNA]</scope>
    <source>
        <strain evidence="7">30976</strain>
    </source>
</reference>
<protein>
    <submittedName>
        <fullName evidence="7">Acyl-CoA-binding protein ACBP with Ankyrin repeat</fullName>
    </submittedName>
</protein>
<dbReference type="Pfam" id="PF00887">
    <property type="entry name" value="ACBP"/>
    <property type="match status" value="1"/>
</dbReference>
<feature type="repeat" description="ANK" evidence="4">
    <location>
        <begin position="182"/>
        <end position="214"/>
    </location>
</feature>
<sequence length="268" mass="29728">MTDILSTNKKFASAADYCANNVSSFSNEELLDLYGFYKQATVGDAPEKSGSFFSAFSMKDQAKSKSWASRKGMNPEDAANEYIKLIEKKNPQWEETIGKNSSISLSNSTSRPLLESNLDEEKLEVELKGVLDQVLLDPNFSEKNCSLSVFDAFCSQVNKNEVEFLKKILERYPFLSNSRSSEGSYALHLACDKGYSEIALLLLKNGANPNVKDNFGDSPLHVSVISEQESCVKVLLNYGADLKLTNDDGLTPIQLSENDQLKRILESS</sequence>
<dbReference type="VEuPathDB" id="CryptoDB:Chro.10136"/>
<dbReference type="InterPro" id="IPR002110">
    <property type="entry name" value="Ankyrin_rpt"/>
</dbReference>
<feature type="domain" description="ACB" evidence="5">
    <location>
        <begin position="7"/>
        <end position="95"/>
    </location>
</feature>
<dbReference type="Pfam" id="PF12796">
    <property type="entry name" value="Ank_2"/>
    <property type="match status" value="1"/>
</dbReference>
<proteinExistence type="predicted"/>
<dbReference type="PROSITE" id="PS50297">
    <property type="entry name" value="ANK_REP_REGION"/>
    <property type="match status" value="2"/>
</dbReference>
<gene>
    <name evidence="6" type="ORF">CHUDEA1_1140</name>
    <name evidence="7" type="ORF">GY17_00001119</name>
</gene>
<organism evidence="6">
    <name type="scientific">Cryptosporidium hominis</name>
    <dbReference type="NCBI Taxonomy" id="237895"/>
    <lineage>
        <taxon>Eukaryota</taxon>
        <taxon>Sar</taxon>
        <taxon>Alveolata</taxon>
        <taxon>Apicomplexa</taxon>
        <taxon>Conoidasida</taxon>
        <taxon>Coccidia</taxon>
        <taxon>Eucoccidiorida</taxon>
        <taxon>Eimeriorina</taxon>
        <taxon>Cryptosporidiidae</taxon>
        <taxon>Cryptosporidium</taxon>
    </lineage>
</organism>
<dbReference type="Proteomes" id="UP001429100">
    <property type="component" value="Unassembled WGS sequence"/>
</dbReference>
<dbReference type="PANTHER" id="PTHR24119">
    <property type="entry name" value="ACYL-COA-BINDING DOMAIN-CONTAINING PROTEIN 6"/>
    <property type="match status" value="1"/>
</dbReference>
<dbReference type="PROSITE" id="PS51228">
    <property type="entry name" value="ACB_2"/>
    <property type="match status" value="1"/>
</dbReference>
<keyword evidence="1" id="KW-0677">Repeat</keyword>
<dbReference type="SUPFAM" id="SSF48403">
    <property type="entry name" value="Ankyrin repeat"/>
    <property type="match status" value="1"/>
</dbReference>
<dbReference type="OrthoDB" id="346910at2759"/>
<dbReference type="VEuPathDB" id="CryptoDB:CHUDEA1_1140"/>
<dbReference type="PANTHER" id="PTHR24119:SF0">
    <property type="entry name" value="ACYL-COA-BINDING DOMAIN-CONTAINING PROTEIN 6"/>
    <property type="match status" value="1"/>
</dbReference>
<evidence type="ECO:0000256" key="1">
    <source>
        <dbReference type="ARBA" id="ARBA00022737"/>
    </source>
</evidence>
<evidence type="ECO:0000256" key="4">
    <source>
        <dbReference type="PROSITE-ProRule" id="PRU00023"/>
    </source>
</evidence>
<evidence type="ECO:0000313" key="6">
    <source>
        <dbReference type="EMBL" id="CUV04057.1"/>
    </source>
</evidence>
<dbReference type="AlphaFoldDB" id="A0A0S4TC79"/>
<feature type="repeat" description="ANK" evidence="4">
    <location>
        <begin position="215"/>
        <end position="247"/>
    </location>
</feature>
<dbReference type="InterPro" id="IPR036770">
    <property type="entry name" value="Ankyrin_rpt-contain_sf"/>
</dbReference>
<dbReference type="Proteomes" id="UP000199752">
    <property type="component" value="Chromosome 1"/>
</dbReference>
<dbReference type="Gene3D" id="1.20.80.10">
    <property type="match status" value="1"/>
</dbReference>
<dbReference type="InterPro" id="IPR014352">
    <property type="entry name" value="FERM/acyl-CoA-bd_prot_sf"/>
</dbReference>
<dbReference type="VEuPathDB" id="CryptoDB:ChTU502y2012_411g0245"/>
<evidence type="ECO:0000313" key="7">
    <source>
        <dbReference type="EMBL" id="PPS97099.1"/>
    </source>
</evidence>
<keyword evidence="3" id="KW-0446">Lipid-binding</keyword>
<evidence type="ECO:0000256" key="2">
    <source>
        <dbReference type="ARBA" id="ARBA00023043"/>
    </source>
</evidence>
<dbReference type="InterPro" id="IPR035984">
    <property type="entry name" value="Acyl-CoA-binding_sf"/>
</dbReference>
<dbReference type="Gene3D" id="1.25.40.20">
    <property type="entry name" value="Ankyrin repeat-containing domain"/>
    <property type="match status" value="1"/>
</dbReference>
<reference evidence="6" key="2">
    <citation type="submission" date="2015-08" db="EMBL/GenBank/DDBJ databases">
        <authorList>
            <person name="Babu N.S."/>
            <person name="Beckwith C.J."/>
            <person name="Beseler K.G."/>
            <person name="Brison A."/>
            <person name="Carone J.V."/>
            <person name="Caskin T.P."/>
            <person name="Diamond M."/>
            <person name="Durham M.E."/>
            <person name="Foxe J.M."/>
            <person name="Go M."/>
            <person name="Henderson B.A."/>
            <person name="Jones I.B."/>
            <person name="McGettigan J.A."/>
            <person name="Micheletti S.J."/>
            <person name="Nasrallah M.E."/>
            <person name="Ortiz D."/>
            <person name="Piller C.R."/>
            <person name="Privatt S.R."/>
            <person name="Schneider S.L."/>
            <person name="Sharp S."/>
            <person name="Smith T.C."/>
            <person name="Stanton J.D."/>
            <person name="Ullery H.E."/>
            <person name="Wilson R.J."/>
            <person name="Serrano M.G."/>
            <person name="Buck G."/>
            <person name="Lee V."/>
            <person name="Wang Y."/>
            <person name="Carvalho R."/>
            <person name="Voegtly L."/>
            <person name="Shi R."/>
            <person name="Duckworth R."/>
            <person name="Johnson A."/>
            <person name="Loviza R."/>
            <person name="Walstead R."/>
            <person name="Shah Z."/>
            <person name="Kiflezghi M."/>
            <person name="Wade K."/>
            <person name="Ball S.L."/>
            <person name="Bradley K.W."/>
            <person name="Asai D.J."/>
            <person name="Bowman C.A."/>
            <person name="Russell D.A."/>
            <person name="Pope W.H."/>
            <person name="Jacobs-Sera D."/>
            <person name="Hendrix R.W."/>
            <person name="Hatfull G.F."/>
        </authorList>
    </citation>
    <scope>NUCLEOTIDE SEQUENCE [LARGE SCALE GENOMIC DNA]</scope>
</reference>
<dbReference type="EMBL" id="JTAI01000044">
    <property type="protein sequence ID" value="PPS97099.1"/>
    <property type="molecule type" value="Genomic_DNA"/>
</dbReference>
<evidence type="ECO:0000313" key="8">
    <source>
        <dbReference type="Proteomes" id="UP001429100"/>
    </source>
</evidence>
<dbReference type="SMART" id="SM00248">
    <property type="entry name" value="ANK"/>
    <property type="match status" value="2"/>
</dbReference>
<dbReference type="InterPro" id="IPR000582">
    <property type="entry name" value="Acyl-CoA-binding_protein"/>
</dbReference>
<dbReference type="SUPFAM" id="SSF47027">
    <property type="entry name" value="Acyl-CoA binding protein"/>
    <property type="match status" value="1"/>
</dbReference>